<proteinExistence type="predicted"/>
<gene>
    <name evidence="2" type="ORF">MNBD_GAMMA07-839</name>
</gene>
<dbReference type="SUPFAM" id="SSF56784">
    <property type="entry name" value="HAD-like"/>
    <property type="match status" value="1"/>
</dbReference>
<organism evidence="2">
    <name type="scientific">hydrothermal vent metagenome</name>
    <dbReference type="NCBI Taxonomy" id="652676"/>
    <lineage>
        <taxon>unclassified sequences</taxon>
        <taxon>metagenomes</taxon>
        <taxon>ecological metagenomes</taxon>
    </lineage>
</organism>
<dbReference type="InterPro" id="IPR006439">
    <property type="entry name" value="HAD-SF_hydro_IA"/>
</dbReference>
<dbReference type="GO" id="GO:0016787">
    <property type="term" value="F:hydrolase activity"/>
    <property type="evidence" value="ECO:0007669"/>
    <property type="project" value="UniProtKB-KW"/>
</dbReference>
<protein>
    <recommendedName>
        <fullName evidence="3">HAD family hydrolase</fullName>
    </recommendedName>
</protein>
<dbReference type="Pfam" id="PF00702">
    <property type="entry name" value="Hydrolase"/>
    <property type="match status" value="1"/>
</dbReference>
<dbReference type="NCBIfam" id="TIGR01509">
    <property type="entry name" value="HAD-SF-IA-v3"/>
    <property type="match status" value="1"/>
</dbReference>
<dbReference type="Gene3D" id="1.20.120.1600">
    <property type="match status" value="1"/>
</dbReference>
<keyword evidence="1" id="KW-0378">Hydrolase</keyword>
<reference evidence="2" key="1">
    <citation type="submission" date="2018-06" db="EMBL/GenBank/DDBJ databases">
        <authorList>
            <person name="Zhirakovskaya E."/>
        </authorList>
    </citation>
    <scope>NUCLEOTIDE SEQUENCE</scope>
</reference>
<dbReference type="Gene3D" id="3.40.50.1000">
    <property type="entry name" value="HAD superfamily/HAD-like"/>
    <property type="match status" value="1"/>
</dbReference>
<sequence length="230" mass="26523">MYKLICFDLDDTLWPCWPTIERTENILYHWLSVHKPKITETYNNEQLRLKRKQMLRMKPELSCDLSAARRMHLKQLSVEFDYDDDWIDTAFNVYYQARQQVNLFDDVIKVLSTLKLNYTLAALTNGNAHISHTGLVEFFDFQVSAADVKAAKPDPAMFISAMNQAGVTAEHTLHVGDHPLHDIQGAKNAGVDAVWIRRFGQIWDLNGPEPSLQFPNLTLFNDWLSQQAND</sequence>
<dbReference type="InterPro" id="IPR036412">
    <property type="entry name" value="HAD-like_sf"/>
</dbReference>
<dbReference type="AlphaFoldDB" id="A0A3B0WK70"/>
<evidence type="ECO:0008006" key="3">
    <source>
        <dbReference type="Google" id="ProtNLM"/>
    </source>
</evidence>
<evidence type="ECO:0000256" key="1">
    <source>
        <dbReference type="ARBA" id="ARBA00022801"/>
    </source>
</evidence>
<evidence type="ECO:0000313" key="2">
    <source>
        <dbReference type="EMBL" id="VAW56255.1"/>
    </source>
</evidence>
<dbReference type="EMBL" id="UOFF01000203">
    <property type="protein sequence ID" value="VAW56255.1"/>
    <property type="molecule type" value="Genomic_DNA"/>
</dbReference>
<dbReference type="NCBIfam" id="TIGR01549">
    <property type="entry name" value="HAD-SF-IA-v1"/>
    <property type="match status" value="1"/>
</dbReference>
<dbReference type="InterPro" id="IPR023214">
    <property type="entry name" value="HAD_sf"/>
</dbReference>
<dbReference type="PRINTS" id="PR00413">
    <property type="entry name" value="HADHALOGNASE"/>
</dbReference>
<dbReference type="InterPro" id="IPR051540">
    <property type="entry name" value="S-2-haloacid_dehalogenase"/>
</dbReference>
<dbReference type="PANTHER" id="PTHR43316:SF3">
    <property type="entry name" value="HALOACID DEHALOGENASE, TYPE II (AFU_ORTHOLOGUE AFUA_2G07750)-RELATED"/>
    <property type="match status" value="1"/>
</dbReference>
<dbReference type="PANTHER" id="PTHR43316">
    <property type="entry name" value="HYDROLASE, HALOACID DELAHOGENASE-RELATED"/>
    <property type="match status" value="1"/>
</dbReference>
<name>A0A3B0WK70_9ZZZZ</name>
<accession>A0A3B0WK70</accession>
<dbReference type="SFLD" id="SFLDG01129">
    <property type="entry name" value="C1.5:_HAD__Beta-PGM__Phosphata"/>
    <property type="match status" value="1"/>
</dbReference>
<dbReference type="SFLD" id="SFLDS00003">
    <property type="entry name" value="Haloacid_Dehalogenase"/>
    <property type="match status" value="1"/>
</dbReference>